<comment type="caution">
    <text evidence="1">The sequence shown here is derived from an EMBL/GenBank/DDBJ whole genome shotgun (WGS) entry which is preliminary data.</text>
</comment>
<accession>A0AAW0KUC3</accession>
<organism evidence="1 2">
    <name type="scientific">Quercus suber</name>
    <name type="common">Cork oak</name>
    <dbReference type="NCBI Taxonomy" id="58331"/>
    <lineage>
        <taxon>Eukaryota</taxon>
        <taxon>Viridiplantae</taxon>
        <taxon>Streptophyta</taxon>
        <taxon>Embryophyta</taxon>
        <taxon>Tracheophyta</taxon>
        <taxon>Spermatophyta</taxon>
        <taxon>Magnoliopsida</taxon>
        <taxon>eudicotyledons</taxon>
        <taxon>Gunneridae</taxon>
        <taxon>Pentapetalae</taxon>
        <taxon>rosids</taxon>
        <taxon>fabids</taxon>
        <taxon>Fagales</taxon>
        <taxon>Fagaceae</taxon>
        <taxon>Quercus</taxon>
    </lineage>
</organism>
<evidence type="ECO:0000313" key="1">
    <source>
        <dbReference type="EMBL" id="KAK7842273.1"/>
    </source>
</evidence>
<name>A0AAW0KUC3_QUESU</name>
<reference evidence="1 2" key="1">
    <citation type="journal article" date="2018" name="Sci. Data">
        <title>The draft genome sequence of cork oak.</title>
        <authorList>
            <person name="Ramos A.M."/>
            <person name="Usie A."/>
            <person name="Barbosa P."/>
            <person name="Barros P.M."/>
            <person name="Capote T."/>
            <person name="Chaves I."/>
            <person name="Simoes F."/>
            <person name="Abreu I."/>
            <person name="Carrasquinho I."/>
            <person name="Faro C."/>
            <person name="Guimaraes J.B."/>
            <person name="Mendonca D."/>
            <person name="Nobrega F."/>
            <person name="Rodrigues L."/>
            <person name="Saibo N.J.M."/>
            <person name="Varela M.C."/>
            <person name="Egas C."/>
            <person name="Matos J."/>
            <person name="Miguel C.M."/>
            <person name="Oliveira M.M."/>
            <person name="Ricardo C.P."/>
            <person name="Goncalves S."/>
        </authorList>
    </citation>
    <scope>NUCLEOTIDE SEQUENCE [LARGE SCALE GENOMIC DNA]</scope>
    <source>
        <strain evidence="2">cv. HL8</strain>
    </source>
</reference>
<dbReference type="AlphaFoldDB" id="A0AAW0KUC3"/>
<evidence type="ECO:0000313" key="2">
    <source>
        <dbReference type="Proteomes" id="UP000237347"/>
    </source>
</evidence>
<dbReference type="EMBL" id="PKMF04000223">
    <property type="protein sequence ID" value="KAK7842273.1"/>
    <property type="molecule type" value="Genomic_DNA"/>
</dbReference>
<dbReference type="Proteomes" id="UP000237347">
    <property type="component" value="Unassembled WGS sequence"/>
</dbReference>
<proteinExistence type="predicted"/>
<protein>
    <submittedName>
        <fullName evidence="1">Uncharacterized protein</fullName>
    </submittedName>
</protein>
<gene>
    <name evidence="1" type="ORF">CFP56_014112</name>
</gene>
<keyword evidence="2" id="KW-1185">Reference proteome</keyword>
<sequence>MAMKFVLIWTARIEIIDSKNQLGGTASACLFLF</sequence>